<dbReference type="InterPro" id="IPR000873">
    <property type="entry name" value="AMP-dep_synth/lig_dom"/>
</dbReference>
<dbReference type="PANTHER" id="PTHR43845:SF1">
    <property type="entry name" value="BLR5969 PROTEIN"/>
    <property type="match status" value="1"/>
</dbReference>
<evidence type="ECO:0000259" key="5">
    <source>
        <dbReference type="Pfam" id="PF00501"/>
    </source>
</evidence>
<organism evidence="7 8">
    <name type="scientific">Caldiarchaeum subterraneum</name>
    <dbReference type="NCBI Taxonomy" id="311458"/>
    <lineage>
        <taxon>Archaea</taxon>
        <taxon>Nitrososphaerota</taxon>
        <taxon>Candidatus Caldarchaeales</taxon>
        <taxon>Candidatus Caldarchaeaceae</taxon>
        <taxon>Candidatus Caldarchaeum</taxon>
    </lineage>
</organism>
<evidence type="ECO:0000313" key="7">
    <source>
        <dbReference type="EMBL" id="HIQ29607.1"/>
    </source>
</evidence>
<accession>A0A832ZVH2</accession>
<comment type="subunit">
    <text evidence="2">Monomer.</text>
</comment>
<dbReference type="CDD" id="cd05913">
    <property type="entry name" value="PaaK"/>
    <property type="match status" value="1"/>
</dbReference>
<name>A0A832ZVH2_CALS0</name>
<evidence type="ECO:0000256" key="3">
    <source>
        <dbReference type="ARBA" id="ARBA00022598"/>
    </source>
</evidence>
<reference evidence="7" key="1">
    <citation type="journal article" date="2020" name="ISME J.">
        <title>Gammaproteobacteria mediating utilization of methyl-, sulfur- and petroleum organic compounds in deep ocean hydrothermal plumes.</title>
        <authorList>
            <person name="Zhou Z."/>
            <person name="Liu Y."/>
            <person name="Pan J."/>
            <person name="Cron B.R."/>
            <person name="Toner B.M."/>
            <person name="Anantharaman K."/>
            <person name="Breier J.A."/>
            <person name="Dick G.J."/>
            <person name="Li M."/>
        </authorList>
    </citation>
    <scope>NUCLEOTIDE SEQUENCE</scope>
    <source>
        <strain evidence="7">SZUA-1515</strain>
    </source>
</reference>
<dbReference type="EMBL" id="DQVM01000067">
    <property type="protein sequence ID" value="HIQ29607.1"/>
    <property type="molecule type" value="Genomic_DNA"/>
</dbReference>
<evidence type="ECO:0000256" key="4">
    <source>
        <dbReference type="ARBA" id="ARBA00022741"/>
    </source>
</evidence>
<dbReference type="GO" id="GO:0010124">
    <property type="term" value="P:phenylacetate catabolic process"/>
    <property type="evidence" value="ECO:0007669"/>
    <property type="project" value="InterPro"/>
</dbReference>
<dbReference type="InterPro" id="IPR028154">
    <property type="entry name" value="AMP-dep_Lig_C"/>
</dbReference>
<dbReference type="InterPro" id="IPR045851">
    <property type="entry name" value="AMP-bd_C_sf"/>
</dbReference>
<dbReference type="AlphaFoldDB" id="A0A832ZVH2"/>
<evidence type="ECO:0000313" key="8">
    <source>
        <dbReference type="Proteomes" id="UP000608579"/>
    </source>
</evidence>
<dbReference type="PANTHER" id="PTHR43845">
    <property type="entry name" value="BLR5969 PROTEIN"/>
    <property type="match status" value="1"/>
</dbReference>
<dbReference type="Proteomes" id="UP000608579">
    <property type="component" value="Unassembled WGS sequence"/>
</dbReference>
<dbReference type="SUPFAM" id="SSF56801">
    <property type="entry name" value="Acetyl-CoA synthetase-like"/>
    <property type="match status" value="1"/>
</dbReference>
<gene>
    <name evidence="7" type="ORF">EYH45_03485</name>
</gene>
<evidence type="ECO:0000259" key="6">
    <source>
        <dbReference type="Pfam" id="PF14535"/>
    </source>
</evidence>
<dbReference type="Gene3D" id="3.40.50.12780">
    <property type="entry name" value="N-terminal domain of ligase-like"/>
    <property type="match status" value="1"/>
</dbReference>
<dbReference type="InterPro" id="IPR011880">
    <property type="entry name" value="PA_CoA_ligase"/>
</dbReference>
<protein>
    <submittedName>
        <fullName evidence="7">Phenylacetate--CoA ligase family protein</fullName>
    </submittedName>
</protein>
<feature type="domain" description="AMP-dependent synthetase/ligase" evidence="5">
    <location>
        <begin position="91"/>
        <end position="302"/>
    </location>
</feature>
<keyword evidence="4" id="KW-0547">Nucleotide-binding</keyword>
<dbReference type="Gene3D" id="3.30.300.30">
    <property type="match status" value="1"/>
</dbReference>
<dbReference type="PIRSF" id="PIRSF006444">
    <property type="entry name" value="PaaK"/>
    <property type="match status" value="1"/>
</dbReference>
<keyword evidence="3 7" id="KW-0436">Ligase</keyword>
<dbReference type="FunFam" id="3.40.50.12780:FF:000016">
    <property type="entry name" value="Phenylacetate-coenzyme A ligase"/>
    <property type="match status" value="1"/>
</dbReference>
<feature type="domain" description="AMP-dependent ligase C-terminal" evidence="6">
    <location>
        <begin position="352"/>
        <end position="439"/>
    </location>
</feature>
<comment type="pathway">
    <text evidence="1">Aromatic compound metabolism.</text>
</comment>
<dbReference type="GO" id="GO:0047475">
    <property type="term" value="F:phenylacetate-CoA ligase activity"/>
    <property type="evidence" value="ECO:0007669"/>
    <property type="project" value="InterPro"/>
</dbReference>
<dbReference type="GO" id="GO:0000166">
    <property type="term" value="F:nucleotide binding"/>
    <property type="evidence" value="ECO:0007669"/>
    <property type="project" value="UniProtKB-KW"/>
</dbReference>
<evidence type="ECO:0000256" key="1">
    <source>
        <dbReference type="ARBA" id="ARBA00005211"/>
    </source>
</evidence>
<sequence length="443" mass="51530">MSKLAVDRKYWEPHIELMRRRELEELQLKRLRFILRYVYERSPFYRRKFNELYVKPDDLKKLEDIRKFPFTTKEDLRNYSYPYGGDFLCVPREELICWHMTSGTTGRPTIGPYTFKDYETWMNIMARCLVTVGVRKGDILLNLYGYGLFTGGLGFHQSSHLVGASVIPWGVGRTEALINLMRDFQPTVMTGTPSYQLYILEQMQKQGIEPRKELKLRITIPGAEMWTEETRRRIEDGYGLKEKDGGARNVYGATEMLGPGAGIECEYEQGFHFWTDHIFLEVIDPETLSPVEPGEQGEMVITTMTKEAMPLIRYRTRDITVLDTSGCECGREAFPRCRWIIGRVDDVIHYKGAKIWPSMIHETLLRFPEVLEYQIIVDKSPAGGRFTVRVELDKKRDSTAKREQIIAELRKALIFVTPHVEFVPEGTLPRYEGKARRIIIKEG</sequence>
<proteinExistence type="predicted"/>
<comment type="caution">
    <text evidence="7">The sequence shown here is derived from an EMBL/GenBank/DDBJ whole genome shotgun (WGS) entry which is preliminary data.</text>
</comment>
<evidence type="ECO:0000256" key="2">
    <source>
        <dbReference type="ARBA" id="ARBA00011245"/>
    </source>
</evidence>
<dbReference type="Pfam" id="PF00501">
    <property type="entry name" value="AMP-binding"/>
    <property type="match status" value="1"/>
</dbReference>
<dbReference type="InterPro" id="IPR042099">
    <property type="entry name" value="ANL_N_sf"/>
</dbReference>
<dbReference type="Pfam" id="PF14535">
    <property type="entry name" value="AMP-binding_C_2"/>
    <property type="match status" value="1"/>
</dbReference>